<keyword evidence="2" id="KW-1185">Reference proteome</keyword>
<comment type="caution">
    <text evidence="1">The sequence shown here is derived from an EMBL/GenBank/DDBJ whole genome shotgun (WGS) entry which is preliminary data.</text>
</comment>
<evidence type="ECO:0000313" key="2">
    <source>
        <dbReference type="Proteomes" id="UP001060085"/>
    </source>
</evidence>
<reference evidence="2" key="1">
    <citation type="journal article" date="2023" name="Nat. Plants">
        <title>Single-cell RNA sequencing provides a high-resolution roadmap for understanding the multicellular compartmentation of specialized metabolism.</title>
        <authorList>
            <person name="Sun S."/>
            <person name="Shen X."/>
            <person name="Li Y."/>
            <person name="Li Y."/>
            <person name="Wang S."/>
            <person name="Li R."/>
            <person name="Zhang H."/>
            <person name="Shen G."/>
            <person name="Guo B."/>
            <person name="Wei J."/>
            <person name="Xu J."/>
            <person name="St-Pierre B."/>
            <person name="Chen S."/>
            <person name="Sun C."/>
        </authorList>
    </citation>
    <scope>NUCLEOTIDE SEQUENCE [LARGE SCALE GENOMIC DNA]</scope>
</reference>
<dbReference type="EMBL" id="CM044707">
    <property type="protein sequence ID" value="KAI5654751.1"/>
    <property type="molecule type" value="Genomic_DNA"/>
</dbReference>
<evidence type="ECO:0000313" key="1">
    <source>
        <dbReference type="EMBL" id="KAI5654751.1"/>
    </source>
</evidence>
<proteinExistence type="predicted"/>
<gene>
    <name evidence="1" type="ORF">M9H77_31938</name>
</gene>
<name>A0ACC0A5C3_CATRO</name>
<organism evidence="1 2">
    <name type="scientific">Catharanthus roseus</name>
    <name type="common">Madagascar periwinkle</name>
    <name type="synonym">Vinca rosea</name>
    <dbReference type="NCBI Taxonomy" id="4058"/>
    <lineage>
        <taxon>Eukaryota</taxon>
        <taxon>Viridiplantae</taxon>
        <taxon>Streptophyta</taxon>
        <taxon>Embryophyta</taxon>
        <taxon>Tracheophyta</taxon>
        <taxon>Spermatophyta</taxon>
        <taxon>Magnoliopsida</taxon>
        <taxon>eudicotyledons</taxon>
        <taxon>Gunneridae</taxon>
        <taxon>Pentapetalae</taxon>
        <taxon>asterids</taxon>
        <taxon>lamiids</taxon>
        <taxon>Gentianales</taxon>
        <taxon>Apocynaceae</taxon>
        <taxon>Rauvolfioideae</taxon>
        <taxon>Vinceae</taxon>
        <taxon>Catharanthinae</taxon>
        <taxon>Catharanthus</taxon>
    </lineage>
</organism>
<sequence>MIAFRSFEVASESRKVDDILFSTMNVGFLKNIPWPRGQSSENVVTTIISDCPVMEAPEQMAPFNLKLFGWSILTLAPWAINARNKIRMPTTVNKELKKRAQPHSNDRSLAQYSTIRFRPYVSKVPWHTGVRAFLSQFFPRYGHYCGPNWSSGKDGGSPIWDKRPIDWLDFCCYCHDIGYDTHNQAELLKADLAFLECLESPRMNTKGDPQVASLYKTMCISGIRNVLIPYRQNLLRLQAGQLPISFEWLSGMKLRRWNLPKDFRVDILLIPKGWLSNLKWKGRNLHRI</sequence>
<accession>A0ACC0A5C3</accession>
<dbReference type="Proteomes" id="UP001060085">
    <property type="component" value="Linkage Group LG07"/>
</dbReference>
<protein>
    <submittedName>
        <fullName evidence="1">Uncharacterized protein</fullName>
    </submittedName>
</protein>